<dbReference type="Proteomes" id="UP001295423">
    <property type="component" value="Unassembled WGS sequence"/>
</dbReference>
<comment type="caution">
    <text evidence="1">The sequence shown here is derived from an EMBL/GenBank/DDBJ whole genome shotgun (WGS) entry which is preliminary data.</text>
</comment>
<sequence length="310" mass="35506">MQQTRQGHHVVRVPSFSPAQFRTIAIATLRTPNQKKNWMYTDQSQARTWACFFGTSPKVASNIWNRLAESNKIPKGGAPRHLLYAYVLLKKYAGDDANAKMVSCTATTFRKWAWIFIPLVHDLHHQVIRMDLRLIGWNKLVTMASIVYNATTFGCFDKWPFDSKMWDVKRHKAGLKYDVASSIHNGYIVHWSGWHKGGKSDIKIFREELKSKLDAGECVEADAGCSGECCLKNPQVAKSRRAKQQKGVVRARQECVFCKMKKFQSLRGIWIHNYDKHTFAVGAVLVSIQIGLELGTVKFWDIPDYEAEYF</sequence>
<dbReference type="EMBL" id="CAKOGP040001777">
    <property type="protein sequence ID" value="CAJ1951038.1"/>
    <property type="molecule type" value="Genomic_DNA"/>
</dbReference>
<evidence type="ECO:0000313" key="1">
    <source>
        <dbReference type="EMBL" id="CAJ1951038.1"/>
    </source>
</evidence>
<evidence type="ECO:0000313" key="2">
    <source>
        <dbReference type="Proteomes" id="UP001295423"/>
    </source>
</evidence>
<proteinExistence type="predicted"/>
<name>A0AAD2PUK9_9STRA</name>
<reference evidence="1" key="1">
    <citation type="submission" date="2023-08" db="EMBL/GenBank/DDBJ databases">
        <authorList>
            <person name="Audoor S."/>
            <person name="Bilcke G."/>
        </authorList>
    </citation>
    <scope>NUCLEOTIDE SEQUENCE</scope>
</reference>
<gene>
    <name evidence="1" type="ORF">CYCCA115_LOCUS12878</name>
</gene>
<protein>
    <recommendedName>
        <fullName evidence="3">DDE Tnp4 domain-containing protein</fullName>
    </recommendedName>
</protein>
<accession>A0AAD2PUK9</accession>
<organism evidence="1 2">
    <name type="scientific">Cylindrotheca closterium</name>
    <dbReference type="NCBI Taxonomy" id="2856"/>
    <lineage>
        <taxon>Eukaryota</taxon>
        <taxon>Sar</taxon>
        <taxon>Stramenopiles</taxon>
        <taxon>Ochrophyta</taxon>
        <taxon>Bacillariophyta</taxon>
        <taxon>Bacillariophyceae</taxon>
        <taxon>Bacillariophycidae</taxon>
        <taxon>Bacillariales</taxon>
        <taxon>Bacillariaceae</taxon>
        <taxon>Cylindrotheca</taxon>
    </lineage>
</organism>
<dbReference type="AlphaFoldDB" id="A0AAD2PUK9"/>
<keyword evidence="2" id="KW-1185">Reference proteome</keyword>
<evidence type="ECO:0008006" key="3">
    <source>
        <dbReference type="Google" id="ProtNLM"/>
    </source>
</evidence>